<dbReference type="SMART" id="SM00062">
    <property type="entry name" value="PBPb"/>
    <property type="match status" value="1"/>
</dbReference>
<dbReference type="OrthoDB" id="6192933at2"/>
<feature type="signal peptide" evidence="4">
    <location>
        <begin position="1"/>
        <end position="29"/>
    </location>
</feature>
<evidence type="ECO:0000256" key="1">
    <source>
        <dbReference type="ARBA" id="ARBA00010333"/>
    </source>
</evidence>
<gene>
    <name evidence="6" type="ORF">BHK69_14530</name>
</gene>
<feature type="domain" description="Solute-binding protein family 3/N-terminal" evidence="5">
    <location>
        <begin position="44"/>
        <end position="265"/>
    </location>
</feature>
<dbReference type="KEGG" id="bvv:BHK69_14530"/>
<dbReference type="GO" id="GO:0005576">
    <property type="term" value="C:extracellular region"/>
    <property type="evidence" value="ECO:0007669"/>
    <property type="project" value="TreeGrafter"/>
</dbReference>
<sequence>MMTQLSFKNAMASLLVLASMLWGVAAAQAQSLPPLPKAVKDAGVLRIGVRCDAPPFGQSATDGKPVGIEIDIAKQLAVYALGSADKAELTCVATDARIPSLTGRKIDLLVATLGRTPPREQVIDYSTIYYWGSSNVAVLKDSPVQSLAELKGKSILIVKGGNQINWLRNNIPDVQFVQLNNASDSLQALFQGRADAYVTDGTTMALLLGNSPNLRVLKGEVDLGFNGVGIRKGEPEMKAFVDAALARMKDEGLLSKSVKAHVADASLQAQMIRSFETPPPSN</sequence>
<keyword evidence="2" id="KW-0813">Transport</keyword>
<dbReference type="AlphaFoldDB" id="A0A1D7U2B8"/>
<evidence type="ECO:0000256" key="2">
    <source>
        <dbReference type="ARBA" id="ARBA00022448"/>
    </source>
</evidence>
<organism evidence="6 7">
    <name type="scientific">Bosea vaviloviae</name>
    <dbReference type="NCBI Taxonomy" id="1526658"/>
    <lineage>
        <taxon>Bacteria</taxon>
        <taxon>Pseudomonadati</taxon>
        <taxon>Pseudomonadota</taxon>
        <taxon>Alphaproteobacteria</taxon>
        <taxon>Hyphomicrobiales</taxon>
        <taxon>Boseaceae</taxon>
        <taxon>Bosea</taxon>
    </lineage>
</organism>
<dbReference type="PANTHER" id="PTHR30085">
    <property type="entry name" value="AMINO ACID ABC TRANSPORTER PERMEASE"/>
    <property type="match status" value="1"/>
</dbReference>
<proteinExistence type="inferred from homology"/>
<accession>A0A1D7U2B8</accession>
<dbReference type="Pfam" id="PF00497">
    <property type="entry name" value="SBP_bac_3"/>
    <property type="match status" value="1"/>
</dbReference>
<comment type="similarity">
    <text evidence="1">Belongs to the bacterial solute-binding protein 3 family.</text>
</comment>
<keyword evidence="7" id="KW-1185">Reference proteome</keyword>
<feature type="chain" id="PRO_5009099867" evidence="4">
    <location>
        <begin position="30"/>
        <end position="282"/>
    </location>
</feature>
<dbReference type="GO" id="GO:0030288">
    <property type="term" value="C:outer membrane-bounded periplasmic space"/>
    <property type="evidence" value="ECO:0007669"/>
    <property type="project" value="TreeGrafter"/>
</dbReference>
<evidence type="ECO:0000256" key="4">
    <source>
        <dbReference type="SAM" id="SignalP"/>
    </source>
</evidence>
<name>A0A1D7U2B8_9HYPH</name>
<evidence type="ECO:0000259" key="5">
    <source>
        <dbReference type="SMART" id="SM00062"/>
    </source>
</evidence>
<dbReference type="Proteomes" id="UP000094969">
    <property type="component" value="Chromosome"/>
</dbReference>
<reference evidence="6 7" key="1">
    <citation type="journal article" date="2015" name="Antonie Van Leeuwenhoek">
        <title>Bosea vaviloviae sp. nov., a new species of slow-growing rhizobia isolated from nodules of the relict species Vavilovia formosa (Stev.) Fed.</title>
        <authorList>
            <person name="Safronova V.I."/>
            <person name="Kuznetsova I.G."/>
            <person name="Sazanova A.L."/>
            <person name="Kimeklis A.K."/>
            <person name="Belimov A.A."/>
            <person name="Andronov E.E."/>
            <person name="Pinaev A.G."/>
            <person name="Chizhevskaya E.P."/>
            <person name="Pukhaev A.R."/>
            <person name="Popov K.P."/>
            <person name="Willems A."/>
            <person name="Tikhonovich I.A."/>
        </authorList>
    </citation>
    <scope>NUCLEOTIDE SEQUENCE [LARGE SCALE GENOMIC DNA]</scope>
    <source>
        <strain evidence="6 7">Vaf18</strain>
    </source>
</reference>
<dbReference type="EMBL" id="CP017147">
    <property type="protein sequence ID" value="AOO81510.1"/>
    <property type="molecule type" value="Genomic_DNA"/>
</dbReference>
<evidence type="ECO:0000256" key="3">
    <source>
        <dbReference type="ARBA" id="ARBA00022729"/>
    </source>
</evidence>
<dbReference type="PANTHER" id="PTHR30085:SF6">
    <property type="entry name" value="ABC TRANSPORTER GLUTAMINE-BINDING PROTEIN GLNH"/>
    <property type="match status" value="1"/>
</dbReference>
<evidence type="ECO:0000313" key="6">
    <source>
        <dbReference type="EMBL" id="AOO81510.1"/>
    </source>
</evidence>
<dbReference type="SUPFAM" id="SSF53850">
    <property type="entry name" value="Periplasmic binding protein-like II"/>
    <property type="match status" value="1"/>
</dbReference>
<dbReference type="GO" id="GO:0006865">
    <property type="term" value="P:amino acid transport"/>
    <property type="evidence" value="ECO:0007669"/>
    <property type="project" value="TreeGrafter"/>
</dbReference>
<dbReference type="InterPro" id="IPR051455">
    <property type="entry name" value="Bact_solute-bind_prot3"/>
</dbReference>
<protein>
    <submittedName>
        <fullName evidence="6">Amino acid ABC transporter substrate-binding protein</fullName>
    </submittedName>
</protein>
<keyword evidence="3 4" id="KW-0732">Signal</keyword>
<dbReference type="STRING" id="1526658.BHK69_14530"/>
<evidence type="ECO:0000313" key="7">
    <source>
        <dbReference type="Proteomes" id="UP000094969"/>
    </source>
</evidence>
<dbReference type="Gene3D" id="3.40.190.10">
    <property type="entry name" value="Periplasmic binding protein-like II"/>
    <property type="match status" value="2"/>
</dbReference>
<dbReference type="InterPro" id="IPR001638">
    <property type="entry name" value="Solute-binding_3/MltF_N"/>
</dbReference>